<protein>
    <submittedName>
        <fullName evidence="1">Uncharacterized protein</fullName>
    </submittedName>
</protein>
<reference evidence="2" key="1">
    <citation type="submission" date="2010-02" db="EMBL/GenBank/DDBJ databases">
        <title>Complete sequence of Desulfurivibrio alkaliphilus AHT2.</title>
        <authorList>
            <consortium name="US DOE Joint Genome Institute"/>
            <person name="Pitluck S."/>
            <person name="Chertkov O."/>
            <person name="Detter J.C."/>
            <person name="Han C."/>
            <person name="Tapia R."/>
            <person name="Larimer F."/>
            <person name="Land M."/>
            <person name="Hauser L."/>
            <person name="Kyrpides N."/>
            <person name="Mikhailova N."/>
            <person name="Sorokin D.Y."/>
            <person name="Muyzer G."/>
            <person name="Woyke T."/>
        </authorList>
    </citation>
    <scope>NUCLEOTIDE SEQUENCE [LARGE SCALE GENOMIC DNA]</scope>
    <source>
        <strain evidence="2">DSM 19089 / UNIQEM U267 / AHT2</strain>
    </source>
</reference>
<evidence type="ECO:0000313" key="2">
    <source>
        <dbReference type="Proteomes" id="UP000001508"/>
    </source>
</evidence>
<dbReference type="EMBL" id="CP001940">
    <property type="protein sequence ID" value="ADH84740.1"/>
    <property type="molecule type" value="Genomic_DNA"/>
</dbReference>
<dbReference type="HOGENOM" id="CLU_2698597_0_0_7"/>
<dbReference type="STRING" id="589865.DaAHT2_0024"/>
<evidence type="ECO:0000313" key="1">
    <source>
        <dbReference type="EMBL" id="ADH84740.1"/>
    </source>
</evidence>
<sequence>MDTDERGLAIEATHKKFLSVRLEGKLEVKRLTVCKPERFSMKWQRNWPKASLKSFTKNGCQIQQKPRVILTKL</sequence>
<dbReference type="Proteomes" id="UP000001508">
    <property type="component" value="Chromosome"/>
</dbReference>
<proteinExistence type="predicted"/>
<keyword evidence="2" id="KW-1185">Reference proteome</keyword>
<gene>
    <name evidence="1" type="ordered locus">DaAHT2_0024</name>
</gene>
<dbReference type="InParanoid" id="D6Z583"/>
<dbReference type="AlphaFoldDB" id="D6Z583"/>
<organism evidence="1 2">
    <name type="scientific">Desulfurivibrio alkaliphilus (strain DSM 19089 / UNIQEM U267 / AHT2)</name>
    <dbReference type="NCBI Taxonomy" id="589865"/>
    <lineage>
        <taxon>Bacteria</taxon>
        <taxon>Pseudomonadati</taxon>
        <taxon>Thermodesulfobacteriota</taxon>
        <taxon>Desulfobulbia</taxon>
        <taxon>Desulfobulbales</taxon>
        <taxon>Desulfobulbaceae</taxon>
        <taxon>Desulfurivibrio</taxon>
    </lineage>
</organism>
<dbReference type="RefSeq" id="WP_013162271.1">
    <property type="nucleotide sequence ID" value="NC_014216.1"/>
</dbReference>
<accession>D6Z583</accession>
<dbReference type="KEGG" id="dak:DaAHT2_0024"/>
<name>D6Z583_DESAT</name>